<sequence>MRWILVAGNGPRATAISRRLRHEGFRVSAVDEPGQAVAGLCARPHEGALFVGLTPAHAASLSRLARAALSARGARSIPMIAVCDTAPDAAAADGLPLFWQAGAADESLLLAQLRALLRRADGYPRHHRFGALGLDPQRARVSLDGQSIALRPMEFRLLNLLIEAQGRPVPPTILAGSLWPDRPYCRERLAVQLHHLRRRLGGKSAPVRVQRVKSLGYALATRRISPKRPDTHATPPAL</sequence>
<dbReference type="Pfam" id="PF00486">
    <property type="entry name" value="Trans_reg_C"/>
    <property type="match status" value="1"/>
</dbReference>
<dbReference type="Gene3D" id="1.10.10.10">
    <property type="entry name" value="Winged helix-like DNA-binding domain superfamily/Winged helix DNA-binding domain"/>
    <property type="match status" value="1"/>
</dbReference>
<feature type="DNA-binding region" description="OmpR/PhoB-type" evidence="2">
    <location>
        <begin position="124"/>
        <end position="221"/>
    </location>
</feature>
<dbReference type="GO" id="GO:0000160">
    <property type="term" value="P:phosphorelay signal transduction system"/>
    <property type="evidence" value="ECO:0007669"/>
    <property type="project" value="InterPro"/>
</dbReference>
<dbReference type="InterPro" id="IPR001867">
    <property type="entry name" value="OmpR/PhoB-type_DNA-bd"/>
</dbReference>
<dbReference type="PROSITE" id="PS51755">
    <property type="entry name" value="OMPR_PHOB"/>
    <property type="match status" value="1"/>
</dbReference>
<proteinExistence type="predicted"/>
<dbReference type="Proteomes" id="UP000029273">
    <property type="component" value="Unassembled WGS sequence"/>
</dbReference>
<gene>
    <name evidence="4" type="ORF">Thpro_021688</name>
</gene>
<evidence type="ECO:0000259" key="3">
    <source>
        <dbReference type="PROSITE" id="PS51755"/>
    </source>
</evidence>
<evidence type="ECO:0000313" key="4">
    <source>
        <dbReference type="EMBL" id="OBS09360.1"/>
    </source>
</evidence>
<evidence type="ECO:0000256" key="1">
    <source>
        <dbReference type="ARBA" id="ARBA00023125"/>
    </source>
</evidence>
<reference evidence="4 5" key="1">
    <citation type="journal article" date="2014" name="Genome Announc.">
        <title>Draft Genome Sequence of the Iron-Oxidizing, Acidophilic, and Halotolerant 'Thiobacillus prosperus' Type Strain DSM 5130.</title>
        <authorList>
            <person name="Ossandon F.J."/>
            <person name="Cardenas J.P."/>
            <person name="Corbett M."/>
            <person name="Quatrini R."/>
            <person name="Holmes D.S."/>
            <person name="Watkin E."/>
        </authorList>
    </citation>
    <scope>NUCLEOTIDE SEQUENCE [LARGE SCALE GENOMIC DNA]</scope>
    <source>
        <strain evidence="4 5">DSM 5130</strain>
    </source>
</reference>
<dbReference type="GO" id="GO:0006355">
    <property type="term" value="P:regulation of DNA-templated transcription"/>
    <property type="evidence" value="ECO:0007669"/>
    <property type="project" value="InterPro"/>
</dbReference>
<dbReference type="InterPro" id="IPR036388">
    <property type="entry name" value="WH-like_DNA-bd_sf"/>
</dbReference>
<dbReference type="SMART" id="SM00862">
    <property type="entry name" value="Trans_reg_C"/>
    <property type="match status" value="1"/>
</dbReference>
<dbReference type="RefSeq" id="WP_065089494.1">
    <property type="nucleotide sequence ID" value="NZ_JQSG02000003.1"/>
</dbReference>
<keyword evidence="5" id="KW-1185">Reference proteome</keyword>
<dbReference type="OrthoDB" id="9180348at2"/>
<name>A0A1A6C492_9GAMM</name>
<dbReference type="InterPro" id="IPR016032">
    <property type="entry name" value="Sig_transdc_resp-reg_C-effctor"/>
</dbReference>
<dbReference type="CDD" id="cd00383">
    <property type="entry name" value="trans_reg_C"/>
    <property type="match status" value="1"/>
</dbReference>
<evidence type="ECO:0000313" key="5">
    <source>
        <dbReference type="Proteomes" id="UP000029273"/>
    </source>
</evidence>
<comment type="caution">
    <text evidence="4">The sequence shown here is derived from an EMBL/GenBank/DDBJ whole genome shotgun (WGS) entry which is preliminary data.</text>
</comment>
<dbReference type="SUPFAM" id="SSF46894">
    <property type="entry name" value="C-terminal effector domain of the bipartite response regulators"/>
    <property type="match status" value="1"/>
</dbReference>
<dbReference type="EMBL" id="JQSG02000003">
    <property type="protein sequence ID" value="OBS09360.1"/>
    <property type="molecule type" value="Genomic_DNA"/>
</dbReference>
<keyword evidence="1 2" id="KW-0238">DNA-binding</keyword>
<accession>A0A1A6C492</accession>
<dbReference type="GO" id="GO:0003677">
    <property type="term" value="F:DNA binding"/>
    <property type="evidence" value="ECO:0007669"/>
    <property type="project" value="UniProtKB-UniRule"/>
</dbReference>
<feature type="domain" description="OmpR/PhoB-type" evidence="3">
    <location>
        <begin position="124"/>
        <end position="221"/>
    </location>
</feature>
<protein>
    <recommendedName>
        <fullName evidence="3">OmpR/PhoB-type domain-containing protein</fullName>
    </recommendedName>
</protein>
<dbReference type="AlphaFoldDB" id="A0A1A6C492"/>
<organism evidence="4 5">
    <name type="scientific">Acidihalobacter prosperus</name>
    <dbReference type="NCBI Taxonomy" id="160660"/>
    <lineage>
        <taxon>Bacteria</taxon>
        <taxon>Pseudomonadati</taxon>
        <taxon>Pseudomonadota</taxon>
        <taxon>Gammaproteobacteria</taxon>
        <taxon>Chromatiales</taxon>
        <taxon>Ectothiorhodospiraceae</taxon>
        <taxon>Acidihalobacter</taxon>
    </lineage>
</organism>
<evidence type="ECO:0000256" key="2">
    <source>
        <dbReference type="PROSITE-ProRule" id="PRU01091"/>
    </source>
</evidence>